<dbReference type="RefSeq" id="WP_379961494.1">
    <property type="nucleotide sequence ID" value="NZ_JAUYVI010000010.1"/>
</dbReference>
<sequence length="431" mass="47244">MDKIRIVPIPVVYVLWHPRCALGEVLAKRILRWLRPGNGLGPQVFYRSLPAPDAPDDGLPPPLPGESRPGKYAESAMAKAANLQVVVPLIDDNMVADPVWRHWLVALATNRERVSRHILPTALDPTAYNMPSPVSDQNYLRPAGLPLPNPSAIAEADPGFALVERSLLKQLTEAMCRLLLGYSRRAASEVAAGASALDGEAAPLKVKVFLSHAKADGAAPASRLRDYINGKTQLDAFYDENDIAFGSSFGGVIQRAVQSSETAAMIAVRTTKYSSRPWCRRELSMFRRPICVNAGESGTAQRWRLYPLLVVEAMEGMELSAGIPEFGNSQVVRWTDQVPDIDEFIVTTVIRNAMLASFHAALGASLQAGPDQIVINWLPDAATLLQIPAVRQQRKVEVLHPGRRLSYLEATTMDEMFPTLTFTPFERAPAP</sequence>
<evidence type="ECO:0000313" key="3">
    <source>
        <dbReference type="Proteomes" id="UP001230156"/>
    </source>
</evidence>
<organism evidence="2 3">
    <name type="scientific">Dongia sedimenti</name>
    <dbReference type="NCBI Taxonomy" id="3064282"/>
    <lineage>
        <taxon>Bacteria</taxon>
        <taxon>Pseudomonadati</taxon>
        <taxon>Pseudomonadota</taxon>
        <taxon>Alphaproteobacteria</taxon>
        <taxon>Rhodospirillales</taxon>
        <taxon>Dongiaceae</taxon>
        <taxon>Dongia</taxon>
    </lineage>
</organism>
<dbReference type="Gene3D" id="3.40.50.10140">
    <property type="entry name" value="Toll/interleukin-1 receptor homology (TIR) domain"/>
    <property type="match status" value="1"/>
</dbReference>
<evidence type="ECO:0000313" key="2">
    <source>
        <dbReference type="EMBL" id="MDQ7251277.1"/>
    </source>
</evidence>
<name>A0ABU0YVP4_9PROT</name>
<dbReference type="InterPro" id="IPR035897">
    <property type="entry name" value="Toll_tir_struct_dom_sf"/>
</dbReference>
<keyword evidence="3" id="KW-1185">Reference proteome</keyword>
<keyword evidence="2" id="KW-0675">Receptor</keyword>
<evidence type="ECO:0000259" key="1">
    <source>
        <dbReference type="Pfam" id="PF13676"/>
    </source>
</evidence>
<dbReference type="SUPFAM" id="SSF52200">
    <property type="entry name" value="Toll/Interleukin receptor TIR domain"/>
    <property type="match status" value="1"/>
</dbReference>
<protein>
    <submittedName>
        <fullName evidence="2">Toll/interleukin-1 receptor domain-containing protein</fullName>
    </submittedName>
</protein>
<dbReference type="Proteomes" id="UP001230156">
    <property type="component" value="Unassembled WGS sequence"/>
</dbReference>
<feature type="domain" description="TIR" evidence="1">
    <location>
        <begin position="208"/>
        <end position="288"/>
    </location>
</feature>
<proteinExistence type="predicted"/>
<comment type="caution">
    <text evidence="2">The sequence shown here is derived from an EMBL/GenBank/DDBJ whole genome shotgun (WGS) entry which is preliminary data.</text>
</comment>
<dbReference type="InterPro" id="IPR000157">
    <property type="entry name" value="TIR_dom"/>
</dbReference>
<accession>A0ABU0YVP4</accession>
<reference evidence="3" key="1">
    <citation type="submission" date="2023-08" db="EMBL/GenBank/DDBJ databases">
        <title>Rhodospirillaceae gen. nov., a novel taxon isolated from the Yangtze River Yuezi River estuary sludge.</title>
        <authorList>
            <person name="Ruan L."/>
        </authorList>
    </citation>
    <scope>NUCLEOTIDE SEQUENCE [LARGE SCALE GENOMIC DNA]</scope>
    <source>
        <strain evidence="3">R-7</strain>
    </source>
</reference>
<gene>
    <name evidence="2" type="ORF">Q8A70_26565</name>
</gene>
<dbReference type="EMBL" id="JAUYVI010000010">
    <property type="protein sequence ID" value="MDQ7251277.1"/>
    <property type="molecule type" value="Genomic_DNA"/>
</dbReference>
<dbReference type="Pfam" id="PF13676">
    <property type="entry name" value="TIR_2"/>
    <property type="match status" value="1"/>
</dbReference>